<evidence type="ECO:0000313" key="2">
    <source>
        <dbReference type="Proteomes" id="UP000585638"/>
    </source>
</evidence>
<evidence type="ECO:0000313" key="1">
    <source>
        <dbReference type="EMBL" id="MBB5898106.1"/>
    </source>
</evidence>
<organism evidence="1 2">
    <name type="scientific">Kutzneria kofuensis</name>
    <dbReference type="NCBI Taxonomy" id="103725"/>
    <lineage>
        <taxon>Bacteria</taxon>
        <taxon>Bacillati</taxon>
        <taxon>Actinomycetota</taxon>
        <taxon>Actinomycetes</taxon>
        <taxon>Pseudonocardiales</taxon>
        <taxon>Pseudonocardiaceae</taxon>
        <taxon>Kutzneria</taxon>
    </lineage>
</organism>
<comment type="caution">
    <text evidence="1">The sequence shown here is derived from an EMBL/GenBank/DDBJ whole genome shotgun (WGS) entry which is preliminary data.</text>
</comment>
<reference evidence="1 2" key="1">
    <citation type="submission" date="2020-08" db="EMBL/GenBank/DDBJ databases">
        <title>Sequencing the genomes of 1000 actinobacteria strains.</title>
        <authorList>
            <person name="Klenk H.-P."/>
        </authorList>
    </citation>
    <scope>NUCLEOTIDE SEQUENCE [LARGE SCALE GENOMIC DNA]</scope>
    <source>
        <strain evidence="1 2">DSM 43851</strain>
    </source>
</reference>
<dbReference type="EMBL" id="JACHIR010000005">
    <property type="protein sequence ID" value="MBB5898106.1"/>
    <property type="molecule type" value="Genomic_DNA"/>
</dbReference>
<name>A0A7W9KSU5_9PSEU</name>
<accession>A0A7W9KSU5</accession>
<dbReference type="RefSeq" id="WP_379818499.1">
    <property type="nucleotide sequence ID" value="NZ_JBHMBX010000043.1"/>
</dbReference>
<keyword evidence="2" id="KW-1185">Reference proteome</keyword>
<dbReference type="Proteomes" id="UP000585638">
    <property type="component" value="Unassembled WGS sequence"/>
</dbReference>
<proteinExistence type="predicted"/>
<protein>
    <submittedName>
        <fullName evidence="1">Uncharacterized protein</fullName>
    </submittedName>
</protein>
<gene>
    <name evidence="1" type="ORF">BJ998_009365</name>
</gene>
<sequence>MFEALRMFNLKPRRPREAGAREAALPRSTGGRRGTVEMVVFVAQRAATADVELLASSHVDDALDRPRHGGRHRFVLDFVRRCASRTLINRWAGWSP</sequence>
<dbReference type="AlphaFoldDB" id="A0A7W9KSU5"/>